<name>A0A5B7FTK2_PORTR</name>
<sequence length="91" mass="9017">MESGRSSTGQAAGGGRGGAGESQTERSGAFRGLGALLCCALLLQSVVSVFACLAYLVLLGLIASRYVPSRVAQASPAAGRPGGAAKQYTQG</sequence>
<evidence type="ECO:0000256" key="1">
    <source>
        <dbReference type="SAM" id="MobiDB-lite"/>
    </source>
</evidence>
<evidence type="ECO:0000313" key="4">
    <source>
        <dbReference type="Proteomes" id="UP000324222"/>
    </source>
</evidence>
<dbReference type="Proteomes" id="UP000324222">
    <property type="component" value="Unassembled WGS sequence"/>
</dbReference>
<keyword evidence="4" id="KW-1185">Reference proteome</keyword>
<feature type="compositionally biased region" description="Gly residues" evidence="1">
    <location>
        <begin position="11"/>
        <end position="20"/>
    </location>
</feature>
<feature type="region of interest" description="Disordered" evidence="1">
    <location>
        <begin position="1"/>
        <end position="25"/>
    </location>
</feature>
<evidence type="ECO:0000256" key="2">
    <source>
        <dbReference type="SAM" id="Phobius"/>
    </source>
</evidence>
<organism evidence="3 4">
    <name type="scientific">Portunus trituberculatus</name>
    <name type="common">Swimming crab</name>
    <name type="synonym">Neptunus trituberculatus</name>
    <dbReference type="NCBI Taxonomy" id="210409"/>
    <lineage>
        <taxon>Eukaryota</taxon>
        <taxon>Metazoa</taxon>
        <taxon>Ecdysozoa</taxon>
        <taxon>Arthropoda</taxon>
        <taxon>Crustacea</taxon>
        <taxon>Multicrustacea</taxon>
        <taxon>Malacostraca</taxon>
        <taxon>Eumalacostraca</taxon>
        <taxon>Eucarida</taxon>
        <taxon>Decapoda</taxon>
        <taxon>Pleocyemata</taxon>
        <taxon>Brachyura</taxon>
        <taxon>Eubrachyura</taxon>
        <taxon>Portunoidea</taxon>
        <taxon>Portunidae</taxon>
        <taxon>Portuninae</taxon>
        <taxon>Portunus</taxon>
    </lineage>
</organism>
<gene>
    <name evidence="3" type="ORF">E2C01_042480</name>
</gene>
<reference evidence="3 4" key="1">
    <citation type="submission" date="2019-05" db="EMBL/GenBank/DDBJ databases">
        <title>Another draft genome of Portunus trituberculatus and its Hox gene families provides insights of decapod evolution.</title>
        <authorList>
            <person name="Jeong J.-H."/>
            <person name="Song I."/>
            <person name="Kim S."/>
            <person name="Choi T."/>
            <person name="Kim D."/>
            <person name="Ryu S."/>
            <person name="Kim W."/>
        </authorList>
    </citation>
    <scope>NUCLEOTIDE SEQUENCE [LARGE SCALE GENOMIC DNA]</scope>
    <source>
        <tissue evidence="3">Muscle</tissue>
    </source>
</reference>
<keyword evidence="2" id="KW-0472">Membrane</keyword>
<keyword evidence="2" id="KW-1133">Transmembrane helix</keyword>
<accession>A0A5B7FTK2</accession>
<comment type="caution">
    <text evidence="3">The sequence shown here is derived from an EMBL/GenBank/DDBJ whole genome shotgun (WGS) entry which is preliminary data.</text>
</comment>
<dbReference type="EMBL" id="VSRR010008418">
    <property type="protein sequence ID" value="MPC48697.1"/>
    <property type="molecule type" value="Genomic_DNA"/>
</dbReference>
<proteinExistence type="predicted"/>
<feature type="transmembrane region" description="Helical" evidence="2">
    <location>
        <begin position="33"/>
        <end position="63"/>
    </location>
</feature>
<evidence type="ECO:0000313" key="3">
    <source>
        <dbReference type="EMBL" id="MPC48697.1"/>
    </source>
</evidence>
<protein>
    <submittedName>
        <fullName evidence="3">Uncharacterized protein</fullName>
    </submittedName>
</protein>
<feature type="compositionally biased region" description="Low complexity" evidence="1">
    <location>
        <begin position="1"/>
        <end position="10"/>
    </location>
</feature>
<keyword evidence="2" id="KW-0812">Transmembrane</keyword>
<dbReference type="AlphaFoldDB" id="A0A5B7FTK2"/>